<dbReference type="InterPro" id="IPR008972">
    <property type="entry name" value="Cupredoxin"/>
</dbReference>
<accession>A0A075MQH3</accession>
<protein>
    <recommendedName>
        <fullName evidence="4">Copper-containing nitrite reductase</fullName>
        <ecNumber evidence="3">1.7.2.1</ecNumber>
    </recommendedName>
</protein>
<name>A0A075MQH3_9ARCH</name>
<dbReference type="PANTHER" id="PTHR11709">
    <property type="entry name" value="MULTI-COPPER OXIDASE"/>
    <property type="match status" value="1"/>
</dbReference>
<dbReference type="Pfam" id="PF07732">
    <property type="entry name" value="Cu-oxidase_3"/>
    <property type="match status" value="1"/>
</dbReference>
<dbReference type="OrthoDB" id="12293at2157"/>
<dbReference type="EMBL" id="CP007174">
    <property type="protein sequence ID" value="AIF83468.1"/>
    <property type="molecule type" value="Genomic_DNA"/>
</dbReference>
<evidence type="ECO:0000259" key="12">
    <source>
        <dbReference type="Pfam" id="PF07732"/>
    </source>
</evidence>
<feature type="domain" description="Plastocyanin-like" evidence="12">
    <location>
        <begin position="66"/>
        <end position="167"/>
    </location>
</feature>
<evidence type="ECO:0000256" key="2">
    <source>
        <dbReference type="ARBA" id="ARBA00011233"/>
    </source>
</evidence>
<dbReference type="KEGG" id="nev:NTE_01403"/>
<evidence type="ECO:0000256" key="10">
    <source>
        <dbReference type="PIRSR" id="PIRSR601287-1"/>
    </source>
</evidence>
<keyword evidence="8 10" id="KW-0186">Copper</keyword>
<gene>
    <name evidence="13" type="ORF">NTE_01403</name>
</gene>
<sequence length="392" mass="40890">MNKAIIAGLAAGVLVVGLIFSPLFNGFPLSAAQAAPTGVTRHYTLIANEKVVQVAPDDALHPGGIMYNAMVFNGTIPGPVMASNVGDTVEITLKNEGKQIHSIDFHAAIGPSQVLSGNVAPGESKTWTFNTPNSGAFLYHCGADGLNGVWEHIANGMYGGFVVHPTNEAPAKEFYVVFGEIYNSADGGLFVGANKTGSFDITKFATEQPDLILTNGMAHKYAPAVGQAVKLTLNANATLFKVKPGELTRWYIVAPGPNEGVSFHFISGQIDVKDGSFKGRGMTQERNEETWWVPVGSASVIESTFPEEGIYVGVDHNMAHVVRGGAFVVQATNNSTADDVPPEAWVPSKAWLTEHPTMGGSMTGGSAMEGSSGNATSSGGNATSSGGNTTSG</sequence>
<dbReference type="InterPro" id="IPR045087">
    <property type="entry name" value="Cu-oxidase_fam"/>
</dbReference>
<dbReference type="Proteomes" id="UP000028194">
    <property type="component" value="Chromosome"/>
</dbReference>
<evidence type="ECO:0000256" key="6">
    <source>
        <dbReference type="ARBA" id="ARBA00022737"/>
    </source>
</evidence>
<dbReference type="InterPro" id="IPR001287">
    <property type="entry name" value="NO2-reductase_Cu"/>
</dbReference>
<organism evidence="13 14">
    <name type="scientific">Candidatus Nitrososphaera evergladensis SR1</name>
    <dbReference type="NCBI Taxonomy" id="1459636"/>
    <lineage>
        <taxon>Archaea</taxon>
        <taxon>Nitrososphaerota</taxon>
        <taxon>Nitrososphaeria</taxon>
        <taxon>Nitrososphaerales</taxon>
        <taxon>Nitrososphaeraceae</taxon>
        <taxon>Nitrososphaera</taxon>
    </lineage>
</organism>
<feature type="compositionally biased region" description="Low complexity" evidence="11">
    <location>
        <begin position="358"/>
        <end position="392"/>
    </location>
</feature>
<feature type="region of interest" description="Disordered" evidence="11">
    <location>
        <begin position="357"/>
        <end position="392"/>
    </location>
</feature>
<feature type="binding site" description="type 1 copper site" evidence="10">
    <location>
        <position position="141"/>
    </location>
    <ligand>
        <name>Cu cation</name>
        <dbReference type="ChEBI" id="CHEBI:23378"/>
        <label>1</label>
    </ligand>
</feature>
<evidence type="ECO:0000256" key="9">
    <source>
        <dbReference type="ARBA" id="ARBA00049340"/>
    </source>
</evidence>
<evidence type="ECO:0000313" key="14">
    <source>
        <dbReference type="Proteomes" id="UP000028194"/>
    </source>
</evidence>
<feature type="binding site" description="type 1 copper site" evidence="10">
    <location>
        <position position="157"/>
    </location>
    <ligand>
        <name>Cu cation</name>
        <dbReference type="ChEBI" id="CHEBI:23378"/>
        <label>1</label>
    </ligand>
</feature>
<evidence type="ECO:0000256" key="7">
    <source>
        <dbReference type="ARBA" id="ARBA00023002"/>
    </source>
</evidence>
<dbReference type="GO" id="GO:0005507">
    <property type="term" value="F:copper ion binding"/>
    <property type="evidence" value="ECO:0007669"/>
    <property type="project" value="InterPro"/>
</dbReference>
<dbReference type="InterPro" id="IPR011707">
    <property type="entry name" value="Cu-oxidase-like_N"/>
</dbReference>
<keyword evidence="7 13" id="KW-0560">Oxidoreductase</keyword>
<evidence type="ECO:0000313" key="13">
    <source>
        <dbReference type="EMBL" id="AIF83468.1"/>
    </source>
</evidence>
<dbReference type="PANTHER" id="PTHR11709:SF394">
    <property type="entry name" value="FI03373P-RELATED"/>
    <property type="match status" value="1"/>
</dbReference>
<feature type="binding site" description="type 1 copper site" evidence="10">
    <location>
        <position position="152"/>
    </location>
    <ligand>
        <name>Cu cation</name>
        <dbReference type="ChEBI" id="CHEBI:23378"/>
        <label>1</label>
    </ligand>
</feature>
<keyword evidence="14" id="KW-1185">Reference proteome</keyword>
<dbReference type="GO" id="GO:0050421">
    <property type="term" value="F:nitrite reductase (NO-forming) activity"/>
    <property type="evidence" value="ECO:0007669"/>
    <property type="project" value="UniProtKB-EC"/>
</dbReference>
<dbReference type="SUPFAM" id="SSF49503">
    <property type="entry name" value="Cupredoxins"/>
    <property type="match status" value="2"/>
</dbReference>
<dbReference type="PRINTS" id="PR00695">
    <property type="entry name" value="CUNO2RDTASE"/>
</dbReference>
<keyword evidence="5 10" id="KW-0479">Metal-binding</keyword>
<feature type="binding site" description="type 1 copper site" evidence="10">
    <location>
        <position position="316"/>
    </location>
    <ligand>
        <name>Cu cation</name>
        <dbReference type="ChEBI" id="CHEBI:23378"/>
        <label>1</label>
    </ligand>
</feature>
<evidence type="ECO:0000256" key="11">
    <source>
        <dbReference type="SAM" id="MobiDB-lite"/>
    </source>
</evidence>
<dbReference type="EC" id="1.7.2.1" evidence="3"/>
<comment type="catalytic activity">
    <reaction evidence="9">
        <text>nitric oxide + Fe(III)-[cytochrome c] + H2O = Fe(II)-[cytochrome c] + nitrite + 2 H(+)</text>
        <dbReference type="Rhea" id="RHEA:15233"/>
        <dbReference type="Rhea" id="RHEA-COMP:10350"/>
        <dbReference type="Rhea" id="RHEA-COMP:14399"/>
        <dbReference type="ChEBI" id="CHEBI:15377"/>
        <dbReference type="ChEBI" id="CHEBI:15378"/>
        <dbReference type="ChEBI" id="CHEBI:16301"/>
        <dbReference type="ChEBI" id="CHEBI:16480"/>
        <dbReference type="ChEBI" id="CHEBI:29033"/>
        <dbReference type="ChEBI" id="CHEBI:29034"/>
        <dbReference type="EC" id="1.7.2.1"/>
    </reaction>
</comment>
<evidence type="ECO:0000256" key="1">
    <source>
        <dbReference type="ARBA" id="ARBA00001960"/>
    </source>
</evidence>
<evidence type="ECO:0000256" key="4">
    <source>
        <dbReference type="ARBA" id="ARBA00017290"/>
    </source>
</evidence>
<keyword evidence="6" id="KW-0677">Repeat</keyword>
<evidence type="ECO:0000256" key="5">
    <source>
        <dbReference type="ARBA" id="ARBA00022723"/>
    </source>
</evidence>
<reference evidence="13 14" key="1">
    <citation type="journal article" date="2014" name="PLoS ONE">
        <title>Genome Sequence of Candidatus Nitrososphaera evergladensis from Group I.1b Enriched from Everglades Soil Reveals Novel Genomic Features of the Ammonia-Oxidizing Archaea.</title>
        <authorList>
            <person name="Zhalnina K.V."/>
            <person name="Dias R."/>
            <person name="Leonard M.T."/>
            <person name="Dorr de Quadros P."/>
            <person name="Camargo F.A."/>
            <person name="Drew J.C."/>
            <person name="Farmerie W.G."/>
            <person name="Daroub S.H."/>
            <person name="Triplett E.W."/>
        </authorList>
    </citation>
    <scope>NUCLEOTIDE SEQUENCE [LARGE SCALE GENOMIC DNA]</scope>
    <source>
        <strain evidence="13 14">SR1</strain>
    </source>
</reference>
<dbReference type="eggNOG" id="arCOG03914">
    <property type="taxonomic scope" value="Archaea"/>
</dbReference>
<feature type="binding site" description="type 1 copper site" evidence="10">
    <location>
        <position position="140"/>
    </location>
    <ligand>
        <name>Cu cation</name>
        <dbReference type="ChEBI" id="CHEBI:23378"/>
        <label>1</label>
    </ligand>
</feature>
<comment type="cofactor">
    <cofactor evidence="1 10">
        <name>Cu(+)</name>
        <dbReference type="ChEBI" id="CHEBI:49552"/>
    </cofactor>
</comment>
<proteinExistence type="predicted"/>
<comment type="cofactor">
    <cofactor evidence="10">
        <name>Cu(2+)</name>
        <dbReference type="ChEBI" id="CHEBI:29036"/>
    </cofactor>
</comment>
<dbReference type="HOGENOM" id="CLU_031740_1_1_2"/>
<evidence type="ECO:0000256" key="3">
    <source>
        <dbReference type="ARBA" id="ARBA00011882"/>
    </source>
</evidence>
<feature type="binding site" description="type 1 copper site" evidence="10">
    <location>
        <position position="101"/>
    </location>
    <ligand>
        <name>Cu cation</name>
        <dbReference type="ChEBI" id="CHEBI:23378"/>
        <label>1</label>
    </ligand>
</feature>
<feature type="binding site" description="type 1 copper site" evidence="10">
    <location>
        <position position="106"/>
    </location>
    <ligand>
        <name>Cu cation</name>
        <dbReference type="ChEBI" id="CHEBI:23378"/>
        <label>1</label>
    </ligand>
</feature>
<comment type="subunit">
    <text evidence="2">Homotrimer.</text>
</comment>
<dbReference type="Gene3D" id="2.60.40.420">
    <property type="entry name" value="Cupredoxins - blue copper proteins"/>
    <property type="match status" value="2"/>
</dbReference>
<dbReference type="GeneID" id="41597197"/>
<dbReference type="AlphaFoldDB" id="A0A075MQH3"/>
<dbReference type="STRING" id="1459636.NTE_01403"/>
<evidence type="ECO:0000256" key="8">
    <source>
        <dbReference type="ARBA" id="ARBA00023008"/>
    </source>
</evidence>
<dbReference type="RefSeq" id="WP_148700233.1">
    <property type="nucleotide sequence ID" value="NZ_CP007174.1"/>
</dbReference>